<dbReference type="PANTHER" id="PTHR43757:SF2">
    <property type="entry name" value="AMINOMETHYLTRANSFERASE, MITOCHONDRIAL"/>
    <property type="match status" value="1"/>
</dbReference>
<feature type="domain" description="Aminomethyltransferase C-terminal" evidence="4">
    <location>
        <begin position="767"/>
        <end position="846"/>
    </location>
</feature>
<dbReference type="InterPro" id="IPR027266">
    <property type="entry name" value="TrmE/GcvT-like"/>
</dbReference>
<feature type="domain" description="FAD dependent oxidoreductase central" evidence="5">
    <location>
        <begin position="412"/>
        <end position="467"/>
    </location>
</feature>
<dbReference type="InterPro" id="IPR013977">
    <property type="entry name" value="GcvT_C"/>
</dbReference>
<dbReference type="Pfam" id="PF08669">
    <property type="entry name" value="GCV_T_C"/>
    <property type="match status" value="1"/>
</dbReference>
<dbReference type="KEGG" id="acad:UA74_06595"/>
<dbReference type="EMBL" id="CP016076">
    <property type="protein sequence ID" value="APU13392.1"/>
    <property type="molecule type" value="Genomic_DNA"/>
</dbReference>
<gene>
    <name evidence="6" type="ORF">UA74_06595</name>
</gene>
<dbReference type="AlphaFoldDB" id="A0AAC9L951"/>
<dbReference type="InterPro" id="IPR032503">
    <property type="entry name" value="FAO_M"/>
</dbReference>
<protein>
    <submittedName>
        <fullName evidence="6">Glycine cleavage system T protein (Aminomethyltransferase)</fullName>
    </submittedName>
</protein>
<dbReference type="PROSITE" id="PS51257">
    <property type="entry name" value="PROKAR_LIPOPROTEIN"/>
    <property type="match status" value="1"/>
</dbReference>
<dbReference type="SUPFAM" id="SSF54373">
    <property type="entry name" value="FAD-linked reductases, C-terminal domain"/>
    <property type="match status" value="1"/>
</dbReference>
<dbReference type="SUPFAM" id="SSF101790">
    <property type="entry name" value="Aminomethyltransferase beta-barrel domain"/>
    <property type="match status" value="1"/>
</dbReference>
<evidence type="ECO:0000313" key="7">
    <source>
        <dbReference type="Proteomes" id="UP000185511"/>
    </source>
</evidence>
<name>A0AAC9L951_9PSEU</name>
<evidence type="ECO:0000313" key="6">
    <source>
        <dbReference type="EMBL" id="APU13392.1"/>
    </source>
</evidence>
<feature type="domain" description="FAD dependent oxidoreductase" evidence="2">
    <location>
        <begin position="6"/>
        <end position="409"/>
    </location>
</feature>
<sequence length="854" mass="92730">MAASPRVVVIGAGIVGCALADELTERGWTDVTVLEQGPLFETGGSSSHAPGLVFQTTGNQTMTRFARYTVEKYRALTDPTARSAGDAPCFRSVGGLEVARTPQRWADLHRRHGWATSWGVPSMLVDPEEAARLHPLLDAQRLLGGLHIPSDGLAVPVAAARAQADRAAERGARFLAGRRVIGIDRVGGRVSAVRTEDERFRADVVVCCAGMWGPRIGALVDLSIPLTPMAHQYAKTTTLPALRRTAGRQIDSAELPMLRHQGAGLYFRTHGDRLGIGAYGHRPMPISAWDIGGATASGDGGSAANGHGGSAPPGHGDAAAILHVGEAVTRMPSVLEFTSEDFEPSWSAAQELLPVLGDAKVDEGINGLFSFTADGMPLLGEHPSLEGCWFAEAVWITHSAGVARAMAEWLVDGQPALDLHGCDLNRFERVQTTPEYVRVRSAQSFGEVYDIVHPHRPIEVPRTLRASPFYERQERLGARFTEVRGWERPQWYAENENLPELAEVAAPGEWAARHWSPIVGAEARHARRRAALFDMTPLTRLEVTGPGAADFLQTMTSNDVIRRIGSITYTLLLGDDGGIRSDLTVARLGEERFQLGANGPLDLDWLRRHLPGDGSVQVRDITPGTCCLGLWGPSAREVLSGLTDDDVSHRGLRYYRAREIHVGGVPVTAMRLSYVGELGWELYTTADLGRLLWDTLWEAGRPHGLIAAGRGAFDSMRLEKGYRSWGLDMTGEHDPYEAGVDFAVRLDKGYFVGRDVIEARRDSPPVRRLCALVTPDPAATVLGAEPVFVDGRPVGHVTSAGYGHTLGLGIAYAWLPAEHAKPGLPVDVEYFGERLPYEVAAEPLFDPEGTRMRR</sequence>
<dbReference type="InterPro" id="IPR036188">
    <property type="entry name" value="FAD/NAD-bd_sf"/>
</dbReference>
<dbReference type="SUPFAM" id="SSF51905">
    <property type="entry name" value="FAD/NAD(P)-binding domain"/>
    <property type="match status" value="1"/>
</dbReference>
<evidence type="ECO:0000259" key="4">
    <source>
        <dbReference type="Pfam" id="PF08669"/>
    </source>
</evidence>
<comment type="similarity">
    <text evidence="1">Belongs to the GcvT family.</text>
</comment>
<dbReference type="InterPro" id="IPR006222">
    <property type="entry name" value="GCVT_N"/>
</dbReference>
<reference evidence="7" key="1">
    <citation type="submission" date="2016-06" db="EMBL/GenBank/DDBJ databases">
        <title>Complete genome sequence of Actinoalloteichus fjordicus DSM 46855 (=ADI127-17), type strain of the new species Actinoalloteichus fjordicus.</title>
        <authorList>
            <person name="Ruckert C."/>
            <person name="Nouioui I."/>
            <person name="Willmese J."/>
            <person name="van Wezel G."/>
            <person name="Klenk H.-P."/>
            <person name="Kalinowski J."/>
            <person name="Zotchev S.B."/>
        </authorList>
    </citation>
    <scope>NUCLEOTIDE SEQUENCE [LARGE SCALE GENOMIC DNA]</scope>
    <source>
        <strain evidence="7">ADI127-7</strain>
    </source>
</reference>
<dbReference type="Pfam" id="PF01266">
    <property type="entry name" value="DAO"/>
    <property type="match status" value="1"/>
</dbReference>
<dbReference type="PANTHER" id="PTHR43757">
    <property type="entry name" value="AMINOMETHYLTRANSFERASE"/>
    <property type="match status" value="1"/>
</dbReference>
<keyword evidence="7" id="KW-1185">Reference proteome</keyword>
<dbReference type="Gene3D" id="2.40.30.110">
    <property type="entry name" value="Aminomethyltransferase beta-barrel domains"/>
    <property type="match status" value="1"/>
</dbReference>
<feature type="domain" description="GCVT N-terminal" evidence="3">
    <location>
        <begin position="469"/>
        <end position="748"/>
    </location>
</feature>
<dbReference type="Gene3D" id="3.30.70.1400">
    <property type="entry name" value="Aminomethyltransferase beta-barrel domains"/>
    <property type="match status" value="1"/>
</dbReference>
<dbReference type="Gene3D" id="3.30.9.10">
    <property type="entry name" value="D-Amino Acid Oxidase, subunit A, domain 2"/>
    <property type="match status" value="1"/>
</dbReference>
<dbReference type="InterPro" id="IPR029043">
    <property type="entry name" value="GcvT/YgfZ_C"/>
</dbReference>
<dbReference type="Gene3D" id="3.30.1360.120">
    <property type="entry name" value="Probable tRNA modification gtpase trme, domain 1"/>
    <property type="match status" value="1"/>
</dbReference>
<dbReference type="RefSeq" id="WP_075739510.1">
    <property type="nucleotide sequence ID" value="NZ_CP016076.1"/>
</dbReference>
<evidence type="ECO:0000259" key="2">
    <source>
        <dbReference type="Pfam" id="PF01266"/>
    </source>
</evidence>
<dbReference type="InterPro" id="IPR028896">
    <property type="entry name" value="GcvT/YgfZ/DmdA"/>
</dbReference>
<dbReference type="Proteomes" id="UP000185511">
    <property type="component" value="Chromosome"/>
</dbReference>
<organism evidence="6 7">
    <name type="scientific">Actinoalloteichus fjordicus</name>
    <dbReference type="NCBI Taxonomy" id="1612552"/>
    <lineage>
        <taxon>Bacteria</taxon>
        <taxon>Bacillati</taxon>
        <taxon>Actinomycetota</taxon>
        <taxon>Actinomycetes</taxon>
        <taxon>Pseudonocardiales</taxon>
        <taxon>Pseudonocardiaceae</taxon>
        <taxon>Actinoalloteichus</taxon>
    </lineage>
</organism>
<evidence type="ECO:0000259" key="3">
    <source>
        <dbReference type="Pfam" id="PF01571"/>
    </source>
</evidence>
<dbReference type="InterPro" id="IPR006076">
    <property type="entry name" value="FAD-dep_OxRdtase"/>
</dbReference>
<dbReference type="Gene3D" id="3.50.50.60">
    <property type="entry name" value="FAD/NAD(P)-binding domain"/>
    <property type="match status" value="1"/>
</dbReference>
<dbReference type="Pfam" id="PF16350">
    <property type="entry name" value="FAO_M"/>
    <property type="match status" value="1"/>
</dbReference>
<dbReference type="SUPFAM" id="SSF103025">
    <property type="entry name" value="Folate-binding domain"/>
    <property type="match status" value="1"/>
</dbReference>
<evidence type="ECO:0000256" key="1">
    <source>
        <dbReference type="ARBA" id="ARBA00008609"/>
    </source>
</evidence>
<proteinExistence type="inferred from homology"/>
<evidence type="ECO:0000259" key="5">
    <source>
        <dbReference type="Pfam" id="PF16350"/>
    </source>
</evidence>
<accession>A0AAC9L951</accession>
<dbReference type="Pfam" id="PF01571">
    <property type="entry name" value="GCV_T"/>
    <property type="match status" value="1"/>
</dbReference>